<dbReference type="Gene3D" id="3.30.160.60">
    <property type="entry name" value="Classic Zinc Finger"/>
    <property type="match status" value="1"/>
</dbReference>
<dbReference type="RefSeq" id="WP_132082195.1">
    <property type="nucleotide sequence ID" value="NZ_DAIMLW010000151.1"/>
</dbReference>
<dbReference type="EMBL" id="SLUI01000010">
    <property type="protein sequence ID" value="TCL35851.1"/>
    <property type="molecule type" value="Genomic_DNA"/>
</dbReference>
<dbReference type="GO" id="GO:0009252">
    <property type="term" value="P:peptidoglycan biosynthetic process"/>
    <property type="evidence" value="ECO:0007669"/>
    <property type="project" value="UniProtKB-UniRule"/>
</dbReference>
<protein>
    <recommendedName>
        <fullName evidence="7">Endolytic murein transglycosylase</fullName>
        <ecNumber evidence="7">4.2.2.29</ecNumber>
    </recommendedName>
    <alternativeName>
        <fullName evidence="7">Peptidoglycan lytic transglycosylase</fullName>
    </alternativeName>
    <alternativeName>
        <fullName evidence="7">Peptidoglycan polymerization terminase</fullName>
    </alternativeName>
</protein>
<comment type="catalytic activity">
    <reaction evidence="7">
        <text>a peptidoglycan chain = a peptidoglycan chain with N-acetyl-1,6-anhydromuramyl-[peptide] at the reducing end + a peptidoglycan chain with N-acetylglucosamine at the non-reducing end.</text>
        <dbReference type="EC" id="4.2.2.29"/>
    </reaction>
</comment>
<comment type="function">
    <text evidence="7">Functions as a peptidoglycan terminase that cleaves nascent peptidoglycan strands endolytically to terminate their elongation.</text>
</comment>
<evidence type="ECO:0000256" key="7">
    <source>
        <dbReference type="HAMAP-Rule" id="MF_02065"/>
    </source>
</evidence>
<dbReference type="Proteomes" id="UP000295063">
    <property type="component" value="Unassembled WGS sequence"/>
</dbReference>
<organism evidence="8 9">
    <name type="scientific">Anaerospora hongkongensis</name>
    <dbReference type="NCBI Taxonomy" id="244830"/>
    <lineage>
        <taxon>Bacteria</taxon>
        <taxon>Bacillati</taxon>
        <taxon>Bacillota</taxon>
        <taxon>Negativicutes</taxon>
        <taxon>Selenomonadales</taxon>
        <taxon>Sporomusaceae</taxon>
        <taxon>Anaerospora</taxon>
    </lineage>
</organism>
<keyword evidence="5 7" id="KW-0456">Lyase</keyword>
<dbReference type="Gene3D" id="3.30.1490.480">
    <property type="entry name" value="Endolytic murein transglycosylase"/>
    <property type="match status" value="2"/>
</dbReference>
<dbReference type="AlphaFoldDB" id="A0A4R1PXH2"/>
<evidence type="ECO:0000256" key="2">
    <source>
        <dbReference type="ARBA" id="ARBA00022692"/>
    </source>
</evidence>
<dbReference type="OrthoDB" id="9814591at2"/>
<evidence type="ECO:0000313" key="9">
    <source>
        <dbReference type="Proteomes" id="UP000295063"/>
    </source>
</evidence>
<evidence type="ECO:0000313" key="8">
    <source>
        <dbReference type="EMBL" id="TCL35851.1"/>
    </source>
</evidence>
<accession>A0A4R1PXH2</accession>
<evidence type="ECO:0000256" key="4">
    <source>
        <dbReference type="ARBA" id="ARBA00023136"/>
    </source>
</evidence>
<dbReference type="CDD" id="cd08010">
    <property type="entry name" value="MltG_like"/>
    <property type="match status" value="1"/>
</dbReference>
<dbReference type="PANTHER" id="PTHR30518">
    <property type="entry name" value="ENDOLYTIC MUREIN TRANSGLYCOSYLASE"/>
    <property type="match status" value="1"/>
</dbReference>
<keyword evidence="3 7" id="KW-1133">Transmembrane helix</keyword>
<gene>
    <name evidence="7" type="primary">mltG</name>
    <name evidence="8" type="ORF">EV210_11095</name>
</gene>
<keyword evidence="2 7" id="KW-0812">Transmembrane</keyword>
<evidence type="ECO:0000256" key="3">
    <source>
        <dbReference type="ARBA" id="ARBA00022989"/>
    </source>
</evidence>
<dbReference type="InterPro" id="IPR003770">
    <property type="entry name" value="MLTG-like"/>
</dbReference>
<evidence type="ECO:0000256" key="5">
    <source>
        <dbReference type="ARBA" id="ARBA00023239"/>
    </source>
</evidence>
<reference evidence="8 9" key="1">
    <citation type="submission" date="2019-03" db="EMBL/GenBank/DDBJ databases">
        <title>Genomic Encyclopedia of Type Strains, Phase IV (KMG-IV): sequencing the most valuable type-strain genomes for metagenomic binning, comparative biology and taxonomic classification.</title>
        <authorList>
            <person name="Goeker M."/>
        </authorList>
    </citation>
    <scope>NUCLEOTIDE SEQUENCE [LARGE SCALE GENOMIC DNA]</scope>
    <source>
        <strain evidence="8 9">DSM 15969</strain>
    </source>
</reference>
<dbReference type="PANTHER" id="PTHR30518:SF2">
    <property type="entry name" value="ENDOLYTIC MUREIN TRANSGLYCOSYLASE"/>
    <property type="match status" value="1"/>
</dbReference>
<dbReference type="GO" id="GO:0005886">
    <property type="term" value="C:plasma membrane"/>
    <property type="evidence" value="ECO:0007669"/>
    <property type="project" value="UniProtKB-UniRule"/>
</dbReference>
<dbReference type="NCBIfam" id="TIGR00247">
    <property type="entry name" value="endolytic transglycosylase MltG"/>
    <property type="match status" value="1"/>
</dbReference>
<dbReference type="GO" id="GO:0071555">
    <property type="term" value="P:cell wall organization"/>
    <property type="evidence" value="ECO:0007669"/>
    <property type="project" value="UniProtKB-KW"/>
</dbReference>
<keyword evidence="4 7" id="KW-0472">Membrane</keyword>
<keyword evidence="1 7" id="KW-1003">Cell membrane</keyword>
<name>A0A4R1PXH2_9FIRM</name>
<feature type="site" description="Important for catalytic activity" evidence="7">
    <location>
        <position position="222"/>
    </location>
</feature>
<dbReference type="GO" id="GO:0008932">
    <property type="term" value="F:lytic endotransglycosylase activity"/>
    <property type="evidence" value="ECO:0007669"/>
    <property type="project" value="UniProtKB-UniRule"/>
</dbReference>
<keyword evidence="9" id="KW-1185">Reference proteome</keyword>
<comment type="caution">
    <text evidence="8">The sequence shown here is derived from an EMBL/GenBank/DDBJ whole genome shotgun (WGS) entry which is preliminary data.</text>
</comment>
<keyword evidence="6 7" id="KW-0961">Cell wall biogenesis/degradation</keyword>
<evidence type="ECO:0000256" key="6">
    <source>
        <dbReference type="ARBA" id="ARBA00023316"/>
    </source>
</evidence>
<sequence>MQLSNSVMTKSILAVAVISFFIAGLLYGAAQPISFNSSEPVTIIIKQGMSANDIAALLRQQGLIKNTVSFRLYVHWQGLANSLQAGEYSFTPDMNMQKMIAMLAKGEVAYRQFTIPEGYTIDQIAALLESKQIANAAKFKAAAKNFQPFAYIEADAKVSYPSEGFLFPDTYRVPRGLTEEELLRLMTNEFDRNFTAAMRDKAKQRGLTMREVVILASLVEKEARVEKERPLIAGVFLNRIRQAMPLQSCATIQYILGYPKAELSIKDTEIPSPYNTYLNMGLPPGPIANAGMASIMAVLEPAATDYLYFVADSKGVHHFSRTYEEHLITIEQVSQ</sequence>
<proteinExistence type="inferred from homology"/>
<dbReference type="HAMAP" id="MF_02065">
    <property type="entry name" value="MltG"/>
    <property type="match status" value="1"/>
</dbReference>
<evidence type="ECO:0000256" key="1">
    <source>
        <dbReference type="ARBA" id="ARBA00022475"/>
    </source>
</evidence>
<comment type="similarity">
    <text evidence="7">Belongs to the transglycosylase MltG family.</text>
</comment>
<dbReference type="EC" id="4.2.2.29" evidence="7"/>
<dbReference type="Pfam" id="PF02618">
    <property type="entry name" value="YceG"/>
    <property type="match status" value="1"/>
</dbReference>